<evidence type="ECO:0000256" key="1">
    <source>
        <dbReference type="ARBA" id="ARBA00001946"/>
    </source>
</evidence>
<evidence type="ECO:0000256" key="4">
    <source>
        <dbReference type="ARBA" id="ARBA00022842"/>
    </source>
</evidence>
<dbReference type="InterPro" id="IPR033749">
    <property type="entry name" value="Polyprenyl_synt_CS"/>
</dbReference>
<dbReference type="InterPro" id="IPR000092">
    <property type="entry name" value="Polyprenyl_synt"/>
</dbReference>
<comment type="caution">
    <text evidence="6">The sequence shown here is derived from an EMBL/GenBank/DDBJ whole genome shotgun (WGS) entry which is preliminary data.</text>
</comment>
<dbReference type="Gene3D" id="1.10.600.10">
    <property type="entry name" value="Farnesyl Diphosphate Synthase"/>
    <property type="match status" value="1"/>
</dbReference>
<feature type="compositionally biased region" description="Low complexity" evidence="5">
    <location>
        <begin position="536"/>
        <end position="554"/>
    </location>
</feature>
<dbReference type="PROSITE" id="PS00723">
    <property type="entry name" value="POLYPRENYL_SYNTHASE_1"/>
    <property type="match status" value="1"/>
</dbReference>
<feature type="region of interest" description="Disordered" evidence="5">
    <location>
        <begin position="602"/>
        <end position="642"/>
    </location>
</feature>
<dbReference type="Proteomes" id="UP001642464">
    <property type="component" value="Unassembled WGS sequence"/>
</dbReference>
<dbReference type="EMBL" id="CAXAMM010007780">
    <property type="protein sequence ID" value="CAK9015356.1"/>
    <property type="molecule type" value="Genomic_DNA"/>
</dbReference>
<reference evidence="6 7" key="1">
    <citation type="submission" date="2024-02" db="EMBL/GenBank/DDBJ databases">
        <authorList>
            <person name="Chen Y."/>
            <person name="Shah S."/>
            <person name="Dougan E. K."/>
            <person name="Thang M."/>
            <person name="Chan C."/>
        </authorList>
    </citation>
    <scope>NUCLEOTIDE SEQUENCE [LARGE SCALE GENOMIC DNA]</scope>
</reference>
<protein>
    <submittedName>
        <fullName evidence="6">6E-farnesyl diphosphate synthase (Dimethylallyltranstransferase (Farnesyl diphosphate synthase (Geranyltranstransferase</fullName>
    </submittedName>
</protein>
<proteinExistence type="predicted"/>
<evidence type="ECO:0000256" key="2">
    <source>
        <dbReference type="ARBA" id="ARBA00022679"/>
    </source>
</evidence>
<feature type="compositionally biased region" description="Polar residues" evidence="5">
    <location>
        <begin position="322"/>
        <end position="331"/>
    </location>
</feature>
<feature type="region of interest" description="Disordered" evidence="5">
    <location>
        <begin position="315"/>
        <end position="350"/>
    </location>
</feature>
<feature type="compositionally biased region" description="Basic and acidic residues" evidence="5">
    <location>
        <begin position="555"/>
        <end position="567"/>
    </location>
</feature>
<organism evidence="6 7">
    <name type="scientific">Durusdinium trenchii</name>
    <dbReference type="NCBI Taxonomy" id="1381693"/>
    <lineage>
        <taxon>Eukaryota</taxon>
        <taxon>Sar</taxon>
        <taxon>Alveolata</taxon>
        <taxon>Dinophyceae</taxon>
        <taxon>Suessiales</taxon>
        <taxon>Symbiodiniaceae</taxon>
        <taxon>Durusdinium</taxon>
    </lineage>
</organism>
<evidence type="ECO:0000313" key="6">
    <source>
        <dbReference type="EMBL" id="CAK9015356.1"/>
    </source>
</evidence>
<keyword evidence="7" id="KW-1185">Reference proteome</keyword>
<evidence type="ECO:0000313" key="7">
    <source>
        <dbReference type="Proteomes" id="UP001642464"/>
    </source>
</evidence>
<evidence type="ECO:0000256" key="3">
    <source>
        <dbReference type="ARBA" id="ARBA00022723"/>
    </source>
</evidence>
<sequence>MANWCLEAERLPKHCVNKEVVPDSGDPWVDHILASPPLDEVQHNLCLLILLNGFQSDPNKPGVEKLTMTSIVNHWLSSPTTQYRLREDLGMDETQCGLLGPSRLFAVKGASAMLSVKAHDPLSVAFSACCRSDVQHGLTGQNAIGSLEASGYVLLASSYVMRVRVQAYESAAQMASVYSLGKQESTAAVALLHKIPGPIKAEALQRNCGGFLCCLDVFLSKVPKDFADKAEKETRDRAAEHLGHLLIDEAVQLCSAVGEWGRACWSLQKQLLNEDDMMERIPDLVQKKLEQNPDFLKKCQEEILDDPKFTQSLKTWHAGSNPAPSSSTTTGPAPRTIATPEWGTSDGPRNVRKRASLDEVPLSDFESGNVTLVYRFIVFGSYRDGMGICGMANIGGKPDLFIVWTESNQLWILNKGGSVGSLSAQELFGFNTGTFVELPSGLDSALIVMSDDKSITSLADLICKLAGERGVTEVRVVDHSVVPKVKVNSFRPKELAADAPKLNLRPAMFGAKAKVAAKAKAKETVASGSSKTVKRPAASKPAAKPAATSGATAPDGKKRGPPKKDITVGKGPYKNGTYGFKINGAQKMLAAMVDAALKKVKPGGMAERQPDPLEQIDADEGGMEDGEEEACEEDEAEQTGAKWDDTRLSLIGNSWHVGVVAWLLEQLLGPLGFCRRQSVQEIVDYLTPGGSRTLQGMLLRPPLMSTKRLVTSLEKPLLLKLLGLVSMKGEDLMVTAASEPQVKFHRLRSNANPATSWPAGKPAYTTEYTEDEHSGFPEYDLSDPKGSFEKVGRMILQERPPSIPSIHPVAFVWISFICLAVWGVASGWVVVALGGAEMVGELPGLYELPPKEAAPGTENSGRNRELSMRGANRELSAAAKAQRGFLGRKVLGVQYVTCLRTDRVGSLVAEDVPVRQGGKMNRGLIVVETGVMLLKHQGREVTNADLHRFAVLGWAVEYLQACMLMADDMMDGSVTRRGNPCWYRLPEVGLLNTNDFLMVEMYVYKIVKRHFGKEQIFPWLIDLLLETTFQTECGQLLDSICANCDLEVRWCSLGALDRELTTERWTLIVTLGVHRVDQVDRREDDDVVVRWKGPEVEAGKYKTAFYSFYLPVALAMLVTGVRDHKAFDTAREALLCPGGMGELREASLDGRRLMGIYFQAHSASPGAAATALGHRWDELEDYKGSIEKAQDDYLDAFASPEVLGKVTSKLSPEFHGCEKILLELDRCEKSDKKCSWLFAHAYHEQSTPEAYLDKHYGNCEAGPCTTTSELTVLQVQPGACRPGPLNWLHRLRAWVKQGVFEVGSEEEEKIKDVYKELGLQELFAKYEADVEDQLEEYKAKVRDADLPWSIFERFFELIHKRKK</sequence>
<dbReference type="InterPro" id="IPR008949">
    <property type="entry name" value="Isoprenoid_synthase_dom_sf"/>
</dbReference>
<accession>A0ABP0JLQ1</accession>
<keyword evidence="4" id="KW-0460">Magnesium</keyword>
<dbReference type="InterPro" id="IPR039702">
    <property type="entry name" value="FPS1-like"/>
</dbReference>
<name>A0ABP0JLQ1_9DINO</name>
<feature type="region of interest" description="Disordered" evidence="5">
    <location>
        <begin position="524"/>
        <end position="570"/>
    </location>
</feature>
<dbReference type="PANTHER" id="PTHR11525">
    <property type="entry name" value="FARNESYL-PYROPHOSPHATE SYNTHETASE"/>
    <property type="match status" value="1"/>
</dbReference>
<gene>
    <name evidence="6" type="ORF">SCF082_LOCUS12717</name>
</gene>
<keyword evidence="3" id="KW-0479">Metal-binding</keyword>
<dbReference type="Pfam" id="PF00348">
    <property type="entry name" value="polyprenyl_synt"/>
    <property type="match status" value="1"/>
</dbReference>
<evidence type="ECO:0000256" key="5">
    <source>
        <dbReference type="SAM" id="MobiDB-lite"/>
    </source>
</evidence>
<feature type="compositionally biased region" description="Acidic residues" evidence="5">
    <location>
        <begin position="614"/>
        <end position="637"/>
    </location>
</feature>
<comment type="cofactor">
    <cofactor evidence="1">
        <name>Mg(2+)</name>
        <dbReference type="ChEBI" id="CHEBI:18420"/>
    </cofactor>
</comment>
<dbReference type="SUPFAM" id="SSF48576">
    <property type="entry name" value="Terpenoid synthases"/>
    <property type="match status" value="1"/>
</dbReference>
<dbReference type="PANTHER" id="PTHR11525:SF0">
    <property type="entry name" value="FARNESYL PYROPHOSPHATE SYNTHASE"/>
    <property type="match status" value="1"/>
</dbReference>
<keyword evidence="2" id="KW-0808">Transferase</keyword>